<gene>
    <name evidence="1" type="ORF">UU65_C0003G0089</name>
</gene>
<name>A0A0G0W7P5_UNCC2</name>
<comment type="caution">
    <text evidence="1">The sequence shown here is derived from an EMBL/GenBank/DDBJ whole genome shotgun (WGS) entry which is preliminary data.</text>
</comment>
<dbReference type="AlphaFoldDB" id="A0A0G0W7P5"/>
<evidence type="ECO:0000313" key="2">
    <source>
        <dbReference type="Proteomes" id="UP000033869"/>
    </source>
</evidence>
<sequence length="94" mass="11155">MPDYVYPLYKVPTKLPGWDQEHFEAVAKQIKPSLSCCFCKRLLVIWDSIDGKREIIGIVRESRNSYPWESFNNQRLLVDAFLYKAKERGLIEFR</sequence>
<protein>
    <submittedName>
        <fullName evidence="1">Uncharacterized protein</fullName>
    </submittedName>
</protein>
<evidence type="ECO:0000313" key="1">
    <source>
        <dbReference type="EMBL" id="KKS09034.1"/>
    </source>
</evidence>
<organism evidence="1 2">
    <name type="scientific">candidate division CPR2 bacterium GW2011_GWC1_41_48</name>
    <dbReference type="NCBI Taxonomy" id="1618344"/>
    <lineage>
        <taxon>Bacteria</taxon>
        <taxon>Bacteria division CPR2</taxon>
    </lineage>
</organism>
<accession>A0A0G0W7P5</accession>
<dbReference type="Proteomes" id="UP000033869">
    <property type="component" value="Unassembled WGS sequence"/>
</dbReference>
<reference evidence="1 2" key="1">
    <citation type="journal article" date="2015" name="Nature">
        <title>rRNA introns, odd ribosomes, and small enigmatic genomes across a large radiation of phyla.</title>
        <authorList>
            <person name="Brown C.T."/>
            <person name="Hug L.A."/>
            <person name="Thomas B.C."/>
            <person name="Sharon I."/>
            <person name="Castelle C.J."/>
            <person name="Singh A."/>
            <person name="Wilkins M.J."/>
            <person name="Williams K.H."/>
            <person name="Banfield J.F."/>
        </authorList>
    </citation>
    <scope>NUCLEOTIDE SEQUENCE [LARGE SCALE GENOMIC DNA]</scope>
</reference>
<dbReference type="EMBL" id="LCBL01000003">
    <property type="protein sequence ID" value="KKS09034.1"/>
    <property type="molecule type" value="Genomic_DNA"/>
</dbReference>
<proteinExistence type="predicted"/>